<reference evidence="1 2" key="1">
    <citation type="submission" date="2019-07" db="EMBL/GenBank/DDBJ databases">
        <title>The draft genome sequence of Vibrio algivorus M1486.</title>
        <authorList>
            <person name="Meng X."/>
        </authorList>
    </citation>
    <scope>NUCLEOTIDE SEQUENCE [LARGE SCALE GENOMIC DNA]</scope>
    <source>
        <strain evidence="1 2">M1486</strain>
    </source>
</reference>
<sequence>MAYSPRSGKKVLLLMLLIFALPVIAAKLILSMNWYQSGVTNHGVLIDSQLHYQDLGLTNPARHTWQMAYLLPQDCAEICQQQLHLLKQSHIALGKDQPRVMPVVIAANEKDLTRLQDSGFVLLAAPELWGQLEMKSFAGQDFVLIDPLGQWVMRYPTAINQDELSDELKGLLADLRKLLKLSRVG</sequence>
<dbReference type="EMBL" id="VMKJ01000023">
    <property type="protein sequence ID" value="TVO35741.1"/>
    <property type="molecule type" value="Genomic_DNA"/>
</dbReference>
<evidence type="ECO:0000313" key="2">
    <source>
        <dbReference type="Proteomes" id="UP000319828"/>
    </source>
</evidence>
<dbReference type="AlphaFoldDB" id="A0A557P500"/>
<gene>
    <name evidence="1" type="ORF">FOF44_11575</name>
</gene>
<dbReference type="Proteomes" id="UP000319828">
    <property type="component" value="Unassembled WGS sequence"/>
</dbReference>
<protein>
    <recommendedName>
        <fullName evidence="3">Cytochrome oxidase assembly protein</fullName>
    </recommendedName>
</protein>
<proteinExistence type="predicted"/>
<comment type="caution">
    <text evidence="1">The sequence shown here is derived from an EMBL/GenBank/DDBJ whole genome shotgun (WGS) entry which is preliminary data.</text>
</comment>
<accession>A0A557P500</accession>
<organism evidence="1 2">
    <name type="scientific">Vibrio algivorus</name>
    <dbReference type="NCBI Taxonomy" id="1667024"/>
    <lineage>
        <taxon>Bacteria</taxon>
        <taxon>Pseudomonadati</taxon>
        <taxon>Pseudomonadota</taxon>
        <taxon>Gammaproteobacteria</taxon>
        <taxon>Vibrionales</taxon>
        <taxon>Vibrionaceae</taxon>
        <taxon>Vibrio</taxon>
    </lineage>
</organism>
<evidence type="ECO:0000313" key="1">
    <source>
        <dbReference type="EMBL" id="TVO35741.1"/>
    </source>
</evidence>
<dbReference type="OrthoDB" id="9785445at2"/>
<dbReference type="InterPro" id="IPR036249">
    <property type="entry name" value="Thioredoxin-like_sf"/>
</dbReference>
<dbReference type="SUPFAM" id="SSF52833">
    <property type="entry name" value="Thioredoxin-like"/>
    <property type="match status" value="1"/>
</dbReference>
<name>A0A557P500_9VIBR</name>
<evidence type="ECO:0008006" key="3">
    <source>
        <dbReference type="Google" id="ProtNLM"/>
    </source>
</evidence>